<proteinExistence type="predicted"/>
<sequence length="751" mass="82394">MKEDPSCINGRSSSFCAAFQGNRTDRTVSSCSGTIRAPSIPCSHLSRPTLIERGPLGAPMPVTTNGHDVHSELTAVLTPMEQERNRLAVTGRSLTEEEQRRLSQLNRLAPLIRNALDVITEAETGLQPAPVPEAVVATLRDGRYDGGNGEVALELRVDGAGSGVISADLFRVDTAGRQYVASMRTAPGMRVNLGDGRWPIVGQDEDSRKSTGTLTLTRQSPQTDTLVGILHFEAPLTGLPVRRDLSFVVERTSDSLRHVGIEMEIEDDVEPPKPRTFGDREITIETALADAGIETYVAGMASKIPSNPNGWDNAQLHALMKDVAQASLLRRAWDLHLLILSRSTDQGLLGIMFDTTDPLPRQGAAVFASEIRGIQGIDHERKLIQTTIHELGHALNLAHRFERTVGRSDSTSFMNYDWRFKGGSRRDEFWSKFRYTFDADELEFLRHGPLAPLIPGGEPFHSINYWADGSGGYAPYLPEVPIADFKLVLKPPQSGPLFTFAQPVFLEVELTNQTGRPLDMPSFLLDPKAGFLEILIRRHTGQSSRGIDGARSFIPVVQRCFDRGVAHADRVQPGGSMTNNLNLTYGSGGFSFAEPGTYEVTAVLAIMDESNNRELVVRSQPLRIRVATPKSNLEEKDALDLLRDDVGLYLALGGSSALPKVADRLDEVVNRRREKMGTSDPVTASIIRAKAIDAQRPYIRLIDGKFKRQAGNPNEAAKLLKSLDDKALENFDSTTITGTRQLLSKIHNTAG</sequence>
<dbReference type="EMBL" id="CP000113">
    <property type="protein sequence ID" value="ABF91955.1"/>
    <property type="molecule type" value="Genomic_DNA"/>
</dbReference>
<name>Q1D6R2_MYXXD</name>
<dbReference type="Proteomes" id="UP000002402">
    <property type="component" value="Chromosome"/>
</dbReference>
<dbReference type="EnsemblBacteria" id="ABF91955">
    <property type="protein sequence ID" value="ABF91955"/>
    <property type="gene ID" value="MXAN_3464"/>
</dbReference>
<reference evidence="1 2" key="1">
    <citation type="journal article" date="2006" name="Proc. Natl. Acad. Sci. U.S.A.">
        <title>Evolution of sensory complexity recorded in a myxobacterial genome.</title>
        <authorList>
            <person name="Goldman B.S."/>
            <person name="Nierman W.C."/>
            <person name="Kaiser D."/>
            <person name="Slater S.C."/>
            <person name="Durkin A.S."/>
            <person name="Eisen J.A."/>
            <person name="Ronning C.M."/>
            <person name="Barbazuk W.B."/>
            <person name="Blanchard M."/>
            <person name="Field C."/>
            <person name="Halling C."/>
            <person name="Hinkle G."/>
            <person name="Iartchuk O."/>
            <person name="Kim H.S."/>
            <person name="Mackenzie C."/>
            <person name="Madupu R."/>
            <person name="Miller N."/>
            <person name="Shvartsbeyn A."/>
            <person name="Sullivan S.A."/>
            <person name="Vaudin M."/>
            <person name="Wiegand R."/>
            <person name="Kaplan H.B."/>
        </authorList>
    </citation>
    <scope>NUCLEOTIDE SEQUENCE [LARGE SCALE GENOMIC DNA]</scope>
    <source>
        <strain evidence="2">DK1622</strain>
    </source>
</reference>
<dbReference type="SUPFAM" id="SSF55486">
    <property type="entry name" value="Metalloproteases ('zincins'), catalytic domain"/>
    <property type="match status" value="1"/>
</dbReference>
<dbReference type="KEGG" id="mxa:MXAN_3464"/>
<dbReference type="Gene3D" id="3.40.390.10">
    <property type="entry name" value="Collagenase (Catalytic Domain)"/>
    <property type="match status" value="1"/>
</dbReference>
<evidence type="ECO:0000313" key="1">
    <source>
        <dbReference type="EMBL" id="ABF91955.1"/>
    </source>
</evidence>
<accession>Q1D6R2</accession>
<dbReference type="eggNOG" id="ENOG502Z9P2">
    <property type="taxonomic scope" value="Bacteria"/>
</dbReference>
<gene>
    <name evidence="1" type="ordered locus">MXAN_3464</name>
</gene>
<protein>
    <submittedName>
        <fullName evidence="1">Conserved domain protein</fullName>
    </submittedName>
</protein>
<dbReference type="GO" id="GO:0008237">
    <property type="term" value="F:metallopeptidase activity"/>
    <property type="evidence" value="ECO:0007669"/>
    <property type="project" value="InterPro"/>
</dbReference>
<organism evidence="1 2">
    <name type="scientific">Myxococcus xanthus (strain DK1622)</name>
    <dbReference type="NCBI Taxonomy" id="246197"/>
    <lineage>
        <taxon>Bacteria</taxon>
        <taxon>Pseudomonadati</taxon>
        <taxon>Myxococcota</taxon>
        <taxon>Myxococcia</taxon>
        <taxon>Myxococcales</taxon>
        <taxon>Cystobacterineae</taxon>
        <taxon>Myxococcaceae</taxon>
        <taxon>Myxococcus</taxon>
    </lineage>
</organism>
<dbReference type="HOGENOM" id="CLU_370407_0_0_7"/>
<dbReference type="AlphaFoldDB" id="Q1D6R2"/>
<keyword evidence="2" id="KW-1185">Reference proteome</keyword>
<dbReference type="InterPro" id="IPR024079">
    <property type="entry name" value="MetalloPept_cat_dom_sf"/>
</dbReference>
<evidence type="ECO:0000313" key="2">
    <source>
        <dbReference type="Proteomes" id="UP000002402"/>
    </source>
</evidence>
<dbReference type="STRING" id="246197.MXAN_3464"/>